<gene>
    <name evidence="2" type="ORF">CYFA0S_03e03070g</name>
</gene>
<proteinExistence type="predicted"/>
<accession>A0A061APD6</accession>
<dbReference type="AlphaFoldDB" id="A0A061APD6"/>
<organism evidence="2">
    <name type="scientific">Cyberlindnera fabianii</name>
    <name type="common">Yeast</name>
    <name type="synonym">Hansenula fabianii</name>
    <dbReference type="NCBI Taxonomy" id="36022"/>
    <lineage>
        <taxon>Eukaryota</taxon>
        <taxon>Fungi</taxon>
        <taxon>Dikarya</taxon>
        <taxon>Ascomycota</taxon>
        <taxon>Saccharomycotina</taxon>
        <taxon>Saccharomycetes</taxon>
        <taxon>Phaffomycetales</taxon>
        <taxon>Phaffomycetaceae</taxon>
        <taxon>Cyberlindnera</taxon>
    </lineage>
</organism>
<dbReference type="PhylomeDB" id="A0A061APD6"/>
<reference evidence="2" key="1">
    <citation type="journal article" date="2014" name="Genome Announc.">
        <title>Genome sequence of the yeast Cyberlindnera fabianii (Hansenula fabianii).</title>
        <authorList>
            <person name="Freel K.C."/>
            <person name="Sarilar V."/>
            <person name="Neuveglise C."/>
            <person name="Devillers H."/>
            <person name="Friedrich A."/>
            <person name="Schacherer J."/>
        </authorList>
    </citation>
    <scope>NUCLEOTIDE SEQUENCE</scope>
    <source>
        <strain evidence="2">YJS4271</strain>
    </source>
</reference>
<feature type="transmembrane region" description="Helical" evidence="1">
    <location>
        <begin position="6"/>
        <end position="27"/>
    </location>
</feature>
<keyword evidence="1" id="KW-1133">Transmembrane helix</keyword>
<dbReference type="Pfam" id="PF08730">
    <property type="entry name" value="Rad33"/>
    <property type="match status" value="1"/>
</dbReference>
<keyword evidence="1" id="KW-0812">Transmembrane</keyword>
<evidence type="ECO:0000313" key="2">
    <source>
        <dbReference type="EMBL" id="CDR39418.1"/>
    </source>
</evidence>
<dbReference type="EMBL" id="LK052888">
    <property type="protein sequence ID" value="CDR39418.1"/>
    <property type="molecule type" value="Genomic_DNA"/>
</dbReference>
<name>A0A061APD6_CYBFA</name>
<dbReference type="VEuPathDB" id="FungiDB:BON22_4476"/>
<keyword evidence="1" id="KW-0472">Membrane</keyword>
<protein>
    <submittedName>
        <fullName evidence="2">CYFA0S03e03070g1_1</fullName>
    </submittedName>
</protein>
<dbReference type="InterPro" id="IPR014841">
    <property type="entry name" value="Rad33"/>
</dbReference>
<dbReference type="OrthoDB" id="4085867at2759"/>
<sequence length="233" mass="26301">MMGNLFIIRFKGIIIMLVSGCFMILFLNNHHANAISSYPHKFRKAITPIEKPLPGNYTPIMARKYITKKSIGDFIAPAKLPAHYEDEILDAFANYSIEQDMKTTDLPSLYNDLRVPRDFIIGNKRLRPEDLSIEGTDVIDFDKMLTKAYHLLLFRDNEDEIKRVWDSLIKAAGGKGRTGLNVADLKRVETELKLGISDTLLLDMVAVGAEGQGVEVTIVDFAYILGKLGYFKE</sequence>
<evidence type="ECO:0000256" key="1">
    <source>
        <dbReference type="SAM" id="Phobius"/>
    </source>
</evidence>